<feature type="region of interest" description="Disordered" evidence="1">
    <location>
        <begin position="113"/>
        <end position="138"/>
    </location>
</feature>
<evidence type="ECO:0000313" key="2">
    <source>
        <dbReference type="EMBL" id="KAG5542855.1"/>
    </source>
</evidence>
<feature type="compositionally biased region" description="Polar residues" evidence="1">
    <location>
        <begin position="113"/>
        <end position="127"/>
    </location>
</feature>
<dbReference type="AlphaFoldDB" id="A0AAV6JT15"/>
<reference evidence="2 3" key="1">
    <citation type="submission" date="2020-08" db="EMBL/GenBank/DDBJ databases">
        <title>Plant Genome Project.</title>
        <authorList>
            <person name="Zhang R.-G."/>
        </authorList>
    </citation>
    <scope>NUCLEOTIDE SEQUENCE [LARGE SCALE GENOMIC DNA]</scope>
    <source>
        <strain evidence="2">WSP0</strain>
        <tissue evidence="2">Leaf</tissue>
    </source>
</reference>
<feature type="compositionally biased region" description="Low complexity" evidence="1">
    <location>
        <begin position="1"/>
        <end position="15"/>
    </location>
</feature>
<protein>
    <submittedName>
        <fullName evidence="2">Uncharacterized protein</fullName>
    </submittedName>
</protein>
<proteinExistence type="predicted"/>
<feature type="region of interest" description="Disordered" evidence="1">
    <location>
        <begin position="1"/>
        <end position="22"/>
    </location>
</feature>
<feature type="compositionally biased region" description="Basic and acidic residues" evidence="1">
    <location>
        <begin position="128"/>
        <end position="138"/>
    </location>
</feature>
<name>A0AAV6JT15_9ERIC</name>
<gene>
    <name evidence="2" type="ORF">RHGRI_015821</name>
</gene>
<dbReference type="Proteomes" id="UP000823749">
    <property type="component" value="Chromosome 6"/>
</dbReference>
<dbReference type="EMBL" id="JACTNZ010000006">
    <property type="protein sequence ID" value="KAG5542855.1"/>
    <property type="molecule type" value="Genomic_DNA"/>
</dbReference>
<accession>A0AAV6JT15</accession>
<sequence>MGDTESCSSTATESTSTKRRMRRQKFDVYEDICQRLRASENEEASQPGFEDELWNHFNRFSSSYSTAVYVEQPEDVIMHMKLLDRAVDPTTRPAFEVRIVQVPVTDVSCGETVHSTRNVDPQTSDGSTRQKQDYKNAI</sequence>
<evidence type="ECO:0000256" key="1">
    <source>
        <dbReference type="SAM" id="MobiDB-lite"/>
    </source>
</evidence>
<evidence type="ECO:0000313" key="3">
    <source>
        <dbReference type="Proteomes" id="UP000823749"/>
    </source>
</evidence>
<organism evidence="2 3">
    <name type="scientific">Rhododendron griersonianum</name>
    <dbReference type="NCBI Taxonomy" id="479676"/>
    <lineage>
        <taxon>Eukaryota</taxon>
        <taxon>Viridiplantae</taxon>
        <taxon>Streptophyta</taxon>
        <taxon>Embryophyta</taxon>
        <taxon>Tracheophyta</taxon>
        <taxon>Spermatophyta</taxon>
        <taxon>Magnoliopsida</taxon>
        <taxon>eudicotyledons</taxon>
        <taxon>Gunneridae</taxon>
        <taxon>Pentapetalae</taxon>
        <taxon>asterids</taxon>
        <taxon>Ericales</taxon>
        <taxon>Ericaceae</taxon>
        <taxon>Ericoideae</taxon>
        <taxon>Rhodoreae</taxon>
        <taxon>Rhododendron</taxon>
    </lineage>
</organism>
<comment type="caution">
    <text evidence="2">The sequence shown here is derived from an EMBL/GenBank/DDBJ whole genome shotgun (WGS) entry which is preliminary data.</text>
</comment>
<keyword evidence="3" id="KW-1185">Reference proteome</keyword>